<evidence type="ECO:0000313" key="3">
    <source>
        <dbReference type="EMBL" id="MEV5508537.1"/>
    </source>
</evidence>
<proteinExistence type="predicted"/>
<evidence type="ECO:0000256" key="2">
    <source>
        <dbReference type="SAM" id="SignalP"/>
    </source>
</evidence>
<sequence length="710" mass="75139">MALALAAAMLALGFSSVIAVYASYQGIEERTAARAVQYAGAPDRKPVAMLLDGFDDVDGLQHSVVYLRPAGPGVPPPPGVRRWPAPGEAVLSPKLAELLEARGAKERFGKVEGKIADSGLASPGEELAYVNPTESQFRNAKFRQVFGFGKPGQGIFGDPLFIKERSRLLNALYLFLVPAAVLAVVAARMGSSGRDKRTALVSALGGGWRARLWLNLGESTSPVLLGALMGSLPGIAVALTADVRLPWIDYWMSSSDLRHWLWALACAGGAAVVLLLGLVCVLHRAGSKRAPGSTRLSARRGQALRWAALACPLLVFATVWGPEQLDPEQYGDLRRSLYNAGVAAVLLTLPCAVAVVVMAAGGRLASSARRTGQAGALVAGRDVAKHPGTVARLVAGVGIAMVAVSQVQLTSVQFSASAAAARQTAARIGKSVLVMELRPNRVEKTQLDDVLRRLPPETQTLALIPAHDPGTGPLLRGSCSVLTALRLGCPAERQTFAVPGPNPRVAEAVRWTGPMLHNFEVQQGAPLQDWPKSGVQTLLLASAHGRDLPVDDIKQLVRDRLPVASGQVDVPGASWLQGANLGAAHGRWVKFLGVPGVFILGLAFVLSSLAEFVRFSAFVAPLSVLTGRRRIFYSTALWSLLAPMLVAIGASFVVSDWLAAPQEDPVKGIQLSTSMLATTAASLASLALLAWWWGGRSAIRLAGRWRPYGE</sequence>
<gene>
    <name evidence="3" type="ORF">AB0L16_19030</name>
</gene>
<feature type="transmembrane region" description="Helical" evidence="1">
    <location>
        <begin position="168"/>
        <end position="187"/>
    </location>
</feature>
<feature type="chain" id="PRO_5045257103" description="Permease" evidence="2">
    <location>
        <begin position="20"/>
        <end position="710"/>
    </location>
</feature>
<feature type="transmembrane region" description="Helical" evidence="1">
    <location>
        <begin position="588"/>
        <end position="610"/>
    </location>
</feature>
<feature type="transmembrane region" description="Helical" evidence="1">
    <location>
        <begin position="390"/>
        <end position="409"/>
    </location>
</feature>
<evidence type="ECO:0000313" key="4">
    <source>
        <dbReference type="Proteomes" id="UP001552594"/>
    </source>
</evidence>
<name>A0ABV3K078_STRON</name>
<feature type="transmembrane region" description="Helical" evidence="1">
    <location>
        <begin position="261"/>
        <end position="282"/>
    </location>
</feature>
<feature type="transmembrane region" description="Helical" evidence="1">
    <location>
        <begin position="303"/>
        <end position="320"/>
    </location>
</feature>
<dbReference type="Proteomes" id="UP001552594">
    <property type="component" value="Unassembled WGS sequence"/>
</dbReference>
<dbReference type="EMBL" id="JBFAUK010000014">
    <property type="protein sequence ID" value="MEV5508537.1"/>
    <property type="molecule type" value="Genomic_DNA"/>
</dbReference>
<feature type="signal peptide" evidence="2">
    <location>
        <begin position="1"/>
        <end position="19"/>
    </location>
</feature>
<dbReference type="RefSeq" id="WP_109278142.1">
    <property type="nucleotide sequence ID" value="NZ_JBFAUK010000014.1"/>
</dbReference>
<feature type="transmembrane region" description="Helical" evidence="1">
    <location>
        <begin position="631"/>
        <end position="654"/>
    </location>
</feature>
<accession>A0ABV3K078</accession>
<keyword evidence="4" id="KW-1185">Reference proteome</keyword>
<protein>
    <recommendedName>
        <fullName evidence="5">Permease</fullName>
    </recommendedName>
</protein>
<keyword evidence="1" id="KW-0812">Transmembrane</keyword>
<organism evidence="3 4">
    <name type="scientific">Streptomyces orinoci</name>
    <name type="common">Streptoverticillium orinoci</name>
    <dbReference type="NCBI Taxonomy" id="67339"/>
    <lineage>
        <taxon>Bacteria</taxon>
        <taxon>Bacillati</taxon>
        <taxon>Actinomycetota</taxon>
        <taxon>Actinomycetes</taxon>
        <taxon>Kitasatosporales</taxon>
        <taxon>Streptomycetaceae</taxon>
        <taxon>Streptomyces</taxon>
    </lineage>
</organism>
<keyword evidence="2" id="KW-0732">Signal</keyword>
<reference evidence="3 4" key="1">
    <citation type="submission" date="2024-06" db="EMBL/GenBank/DDBJ databases">
        <title>The Natural Products Discovery Center: Release of the First 8490 Sequenced Strains for Exploring Actinobacteria Biosynthetic Diversity.</title>
        <authorList>
            <person name="Kalkreuter E."/>
            <person name="Kautsar S.A."/>
            <person name="Yang D."/>
            <person name="Bader C.D."/>
            <person name="Teijaro C.N."/>
            <person name="Fluegel L."/>
            <person name="Davis C.M."/>
            <person name="Simpson J.R."/>
            <person name="Lauterbach L."/>
            <person name="Steele A.D."/>
            <person name="Gui C."/>
            <person name="Meng S."/>
            <person name="Li G."/>
            <person name="Viehrig K."/>
            <person name="Ye F."/>
            <person name="Su P."/>
            <person name="Kiefer A.F."/>
            <person name="Nichols A."/>
            <person name="Cepeda A.J."/>
            <person name="Yan W."/>
            <person name="Fan B."/>
            <person name="Jiang Y."/>
            <person name="Adhikari A."/>
            <person name="Zheng C.-J."/>
            <person name="Schuster L."/>
            <person name="Cowan T.M."/>
            <person name="Smanski M.J."/>
            <person name="Chevrette M.G."/>
            <person name="De Carvalho L.P.S."/>
            <person name="Shen B."/>
        </authorList>
    </citation>
    <scope>NUCLEOTIDE SEQUENCE [LARGE SCALE GENOMIC DNA]</scope>
    <source>
        <strain evidence="3 4">NPDC052347</strain>
    </source>
</reference>
<feature type="transmembrane region" description="Helical" evidence="1">
    <location>
        <begin position="340"/>
        <end position="360"/>
    </location>
</feature>
<evidence type="ECO:0000256" key="1">
    <source>
        <dbReference type="SAM" id="Phobius"/>
    </source>
</evidence>
<keyword evidence="1" id="KW-0472">Membrane</keyword>
<feature type="transmembrane region" description="Helical" evidence="1">
    <location>
        <begin position="674"/>
        <end position="694"/>
    </location>
</feature>
<keyword evidence="1" id="KW-1133">Transmembrane helix</keyword>
<evidence type="ECO:0008006" key="5">
    <source>
        <dbReference type="Google" id="ProtNLM"/>
    </source>
</evidence>
<comment type="caution">
    <text evidence="3">The sequence shown here is derived from an EMBL/GenBank/DDBJ whole genome shotgun (WGS) entry which is preliminary data.</text>
</comment>